<keyword evidence="3" id="KW-1185">Reference proteome</keyword>
<dbReference type="InterPro" id="IPR011250">
    <property type="entry name" value="OMP/PagP_B-barrel"/>
</dbReference>
<feature type="signal peptide" evidence="1">
    <location>
        <begin position="1"/>
        <end position="21"/>
    </location>
</feature>
<dbReference type="EMBL" id="JAAGSC010000039">
    <property type="protein sequence ID" value="NDY95356.1"/>
    <property type="molecule type" value="Genomic_DNA"/>
</dbReference>
<sequence length="226" mass="24032">MMIRTLTTVAVAGLFSANVMAQGAGDWLARVGLGYVSPDTDSGNLVVGGDTLEGYQIDVGNNTRPIVELTYMATDHIGFEVLASWPFEHDIDAAGVLDGAGKLGETKHLPPTLSLQYHFMPGAAFRPYAGVGLNYTIFFSEDATETLDGALGGPSSLSIDDSFGVALQLGADFDISDTMFLNLNLRYIQIEADAKIKTQTADGEVVSRIKADIDPMVVSAAVGFRF</sequence>
<gene>
    <name evidence="2" type="ORF">G3I74_06425</name>
</gene>
<dbReference type="AlphaFoldDB" id="A0A845V275"/>
<feature type="chain" id="PRO_5032415474" evidence="1">
    <location>
        <begin position="22"/>
        <end position="226"/>
    </location>
</feature>
<protein>
    <submittedName>
        <fullName evidence="2">OmpW family protein</fullName>
    </submittedName>
</protein>
<accession>A0A845V275</accession>
<dbReference type="GO" id="GO:0019867">
    <property type="term" value="C:outer membrane"/>
    <property type="evidence" value="ECO:0007669"/>
    <property type="project" value="InterPro"/>
</dbReference>
<dbReference type="SUPFAM" id="SSF56925">
    <property type="entry name" value="OMPA-like"/>
    <property type="match status" value="1"/>
</dbReference>
<evidence type="ECO:0000313" key="2">
    <source>
        <dbReference type="EMBL" id="NDY95356.1"/>
    </source>
</evidence>
<evidence type="ECO:0000313" key="3">
    <source>
        <dbReference type="Proteomes" id="UP000484885"/>
    </source>
</evidence>
<dbReference type="Pfam" id="PF03922">
    <property type="entry name" value="OmpW"/>
    <property type="match status" value="1"/>
</dbReference>
<dbReference type="InterPro" id="IPR005618">
    <property type="entry name" value="OMPW"/>
</dbReference>
<organism evidence="2 3">
    <name type="scientific">Wenzhouxiangella limi</name>
    <dbReference type="NCBI Taxonomy" id="2707351"/>
    <lineage>
        <taxon>Bacteria</taxon>
        <taxon>Pseudomonadati</taxon>
        <taxon>Pseudomonadota</taxon>
        <taxon>Gammaproteobacteria</taxon>
        <taxon>Chromatiales</taxon>
        <taxon>Wenzhouxiangellaceae</taxon>
        <taxon>Wenzhouxiangella</taxon>
    </lineage>
</organism>
<comment type="caution">
    <text evidence="2">The sequence shown here is derived from an EMBL/GenBank/DDBJ whole genome shotgun (WGS) entry which is preliminary data.</text>
</comment>
<dbReference type="PANTHER" id="PTHR36920:SF1">
    <property type="entry name" value="OUTER MEMBRANE PROTEIN W"/>
    <property type="match status" value="1"/>
</dbReference>
<dbReference type="Gene3D" id="2.40.160.20">
    <property type="match status" value="1"/>
</dbReference>
<reference evidence="2 3" key="1">
    <citation type="submission" date="2020-02" db="EMBL/GenBank/DDBJ databases">
        <authorList>
            <person name="Zhang X.-Y."/>
        </authorList>
    </citation>
    <scope>NUCLEOTIDE SEQUENCE [LARGE SCALE GENOMIC DNA]</scope>
    <source>
        <strain evidence="2 3">C33</strain>
    </source>
</reference>
<dbReference type="GO" id="GO:0055085">
    <property type="term" value="P:transmembrane transport"/>
    <property type="evidence" value="ECO:0007669"/>
    <property type="project" value="TreeGrafter"/>
</dbReference>
<name>A0A845V275_9GAMM</name>
<evidence type="ECO:0000256" key="1">
    <source>
        <dbReference type="SAM" id="SignalP"/>
    </source>
</evidence>
<keyword evidence="1" id="KW-0732">Signal</keyword>
<proteinExistence type="predicted"/>
<dbReference type="PANTHER" id="PTHR36920">
    <property type="match status" value="1"/>
</dbReference>
<dbReference type="Proteomes" id="UP000484885">
    <property type="component" value="Unassembled WGS sequence"/>
</dbReference>